<evidence type="ECO:0000313" key="1">
    <source>
        <dbReference type="EMBL" id="MCP2356700.1"/>
    </source>
</evidence>
<sequence length="140" mass="14851">MVVGSLQNGLFVGQGQESGALSLRAGMDHRSGQPRGWRMVADGSPPALLNAVIAVIKAWASCGVRRETMSAISSLRRAVTSSTGRRPSGVSQHEDLPAVVRVDLAHDQPGGGQPVHPVRRALLHVDQLYTVGRRSSSEPL</sequence>
<dbReference type="RefSeq" id="WP_253743792.1">
    <property type="nucleotide sequence ID" value="NZ_BAABKA010000063.1"/>
</dbReference>
<name>A0A9X2GF87_9ACTN</name>
<dbReference type="Proteomes" id="UP001139648">
    <property type="component" value="Unassembled WGS sequence"/>
</dbReference>
<comment type="caution">
    <text evidence="1">The sequence shown here is derived from an EMBL/GenBank/DDBJ whole genome shotgun (WGS) entry which is preliminary data.</text>
</comment>
<protein>
    <submittedName>
        <fullName evidence="1">Uncharacterized protein</fullName>
    </submittedName>
</protein>
<gene>
    <name evidence="1" type="ORF">HD597_003720</name>
</gene>
<dbReference type="AlphaFoldDB" id="A0A9X2GF87"/>
<evidence type="ECO:0000313" key="2">
    <source>
        <dbReference type="Proteomes" id="UP001139648"/>
    </source>
</evidence>
<reference evidence="1" key="1">
    <citation type="submission" date="2022-06" db="EMBL/GenBank/DDBJ databases">
        <title>Sequencing the genomes of 1000 actinobacteria strains.</title>
        <authorList>
            <person name="Klenk H.-P."/>
        </authorList>
    </citation>
    <scope>NUCLEOTIDE SEQUENCE</scope>
    <source>
        <strain evidence="1">DSM 46694</strain>
    </source>
</reference>
<organism evidence="1 2">
    <name type="scientific">Nonomuraea thailandensis</name>
    <dbReference type="NCBI Taxonomy" id="1188745"/>
    <lineage>
        <taxon>Bacteria</taxon>
        <taxon>Bacillati</taxon>
        <taxon>Actinomycetota</taxon>
        <taxon>Actinomycetes</taxon>
        <taxon>Streptosporangiales</taxon>
        <taxon>Streptosporangiaceae</taxon>
        <taxon>Nonomuraea</taxon>
    </lineage>
</organism>
<accession>A0A9X2GF87</accession>
<dbReference type="EMBL" id="JAMZEB010000002">
    <property type="protein sequence ID" value="MCP2356700.1"/>
    <property type="molecule type" value="Genomic_DNA"/>
</dbReference>
<proteinExistence type="predicted"/>
<keyword evidence="2" id="KW-1185">Reference proteome</keyword>